<gene>
    <name evidence="1" type="ORF">RUM43_012019</name>
</gene>
<comment type="caution">
    <text evidence="1">The sequence shown here is derived from an EMBL/GenBank/DDBJ whole genome shotgun (WGS) entry which is preliminary data.</text>
</comment>
<reference evidence="1 2" key="1">
    <citation type="submission" date="2023-10" db="EMBL/GenBank/DDBJ databases">
        <title>Genomes of two closely related lineages of the louse Polyplax serrata with different host specificities.</title>
        <authorList>
            <person name="Martinu J."/>
            <person name="Tarabai H."/>
            <person name="Stefka J."/>
            <person name="Hypsa V."/>
        </authorList>
    </citation>
    <scope>NUCLEOTIDE SEQUENCE [LARGE SCALE GENOMIC DNA]</scope>
    <source>
        <strain evidence="1">HR10_N</strain>
    </source>
</reference>
<dbReference type="AlphaFoldDB" id="A0AAN8S9T3"/>
<organism evidence="1 2">
    <name type="scientific">Polyplax serrata</name>
    <name type="common">Common mouse louse</name>
    <dbReference type="NCBI Taxonomy" id="468196"/>
    <lineage>
        <taxon>Eukaryota</taxon>
        <taxon>Metazoa</taxon>
        <taxon>Ecdysozoa</taxon>
        <taxon>Arthropoda</taxon>
        <taxon>Hexapoda</taxon>
        <taxon>Insecta</taxon>
        <taxon>Pterygota</taxon>
        <taxon>Neoptera</taxon>
        <taxon>Paraneoptera</taxon>
        <taxon>Psocodea</taxon>
        <taxon>Troctomorpha</taxon>
        <taxon>Phthiraptera</taxon>
        <taxon>Anoplura</taxon>
        <taxon>Polyplacidae</taxon>
        <taxon>Polyplax</taxon>
    </lineage>
</organism>
<proteinExistence type="predicted"/>
<accession>A0AAN8S9T3</accession>
<evidence type="ECO:0000313" key="1">
    <source>
        <dbReference type="EMBL" id="KAK6634618.1"/>
    </source>
</evidence>
<evidence type="ECO:0000313" key="2">
    <source>
        <dbReference type="Proteomes" id="UP001372834"/>
    </source>
</evidence>
<dbReference type="EMBL" id="JAWJWE010000005">
    <property type="protein sequence ID" value="KAK6634618.1"/>
    <property type="molecule type" value="Genomic_DNA"/>
</dbReference>
<name>A0AAN8S9T3_POLSC</name>
<protein>
    <submittedName>
        <fullName evidence="1">Uncharacterized protein</fullName>
    </submittedName>
</protein>
<dbReference type="Proteomes" id="UP001372834">
    <property type="component" value="Unassembled WGS sequence"/>
</dbReference>
<sequence>MAENTKDDWCLIQRTWYWTLDISLQGGIRKPEFTRNYTLKTHNLTSTQLCKTLQLYQSVEDESMKKKLTTANHDYL</sequence>